<dbReference type="PANTHER" id="PTHR45997:SF2">
    <property type="entry name" value="ATP DEPENDENT DNA LIGASE DOMAIN PROTEIN (AFU_ORTHOLOGUE AFUA_5G02430)"/>
    <property type="match status" value="1"/>
</dbReference>
<accession>A0A9P7S1R2</accession>
<evidence type="ECO:0000256" key="4">
    <source>
        <dbReference type="ARBA" id="ARBA00022840"/>
    </source>
</evidence>
<feature type="region of interest" description="Disordered" evidence="6">
    <location>
        <begin position="791"/>
        <end position="817"/>
    </location>
</feature>
<evidence type="ECO:0000313" key="8">
    <source>
        <dbReference type="EMBL" id="KAG7093894.1"/>
    </source>
</evidence>
<dbReference type="InterPro" id="IPR012310">
    <property type="entry name" value="DNA_ligase_ATP-dep_cent"/>
</dbReference>
<dbReference type="InterPro" id="IPR029710">
    <property type="entry name" value="LIG4"/>
</dbReference>
<sequence length="990" mass="112631">MEYPSHCKQFRFSKFPVLEQIISFTSLIREIAKDTSPNTHGQPQNPLDTFNRWLQKLRNDFSPFPPGTTSAIFRFLFPHEDARRKFGMQETALSRELAKCLCISDSRLLEWETKGETISLGDQLRHILEPACSDLGAICSLNVTAVDALLDELAAISRFSANSIRAKFPRKRRRSRETILKELFRPLSPFDSACLTQIILKDLRPLMYPLCEKQLHYTTALKEFRSNCVIELSRFNAMKAWDPTYALIKNHRVCCSLDNACDAFERNEPITKPTVGAQLEVPKSQKGRDFRHALSFLSRSKKVWAETKYDGERAQIHVKITNGRPKIKIFSKSKRDSTDDRIAVHSIILECLGLDTSTFEDVILDAEMVPFNGEKIEGFWKIRRLIESTASGARRKVAKDTEPESPETQFTQSSKEEDCPSHLGLIFFDVMHLNGRSLLTRPYHERRGILETLIRVLPGKALLAERWEIDMSNLGRQGGLSSWLPPKRKVTEDNHYGSPETRLGRIFARTLASHEEGLILKAAESTYNDWVLPWVKLKQDYIPGLGDALDLVIVGAGWQKERALELRIPRTTLITFYIGALTNAEEMAVNPAAKPHFLIYFTSSYGLTRGELEEANFLVKSNDPVHYYDKSKHKTLFYDFTLATHTHLQVLLREPLLAELFGDRFTKARDEGYFEIRWPRITKIHRTSERSWRDGLSLSELQAVASQTIGMDHDIDLDAARIWKGKDAILPTDDWRGRCRKWEVRLGVAERDVVPPQKRHRGSELRTSQLAEDLQDMASDYSSRTLRVTTNLPQASAHSEKPLSQEGGVAESYASSENSQSSLIATSSLFRAIIRKYPSPPTSPVDTRPPVVNQYADVNKRSSASFATENDGIDFLQAAVVWYDVEVGIGQMSDLALAYLQTNRVHSLEALLTGSGWHPITSGSPWIQRAVVFLDPKTEGGRLFEQDLLLSLKQRLGSIPTHVRKPVWIFNSQTFNWSEPYRRQALSIVR</sequence>
<dbReference type="InterPro" id="IPR016059">
    <property type="entry name" value="DNA_ligase_ATP-dep_CS"/>
</dbReference>
<dbReference type="GO" id="GO:0003910">
    <property type="term" value="F:DNA ligase (ATP) activity"/>
    <property type="evidence" value="ECO:0007669"/>
    <property type="project" value="InterPro"/>
</dbReference>
<dbReference type="EMBL" id="CM032184">
    <property type="protein sequence ID" value="KAG7093894.1"/>
    <property type="molecule type" value="Genomic_DNA"/>
</dbReference>
<comment type="caution">
    <text evidence="8">The sequence shown here is derived from an EMBL/GenBank/DDBJ whole genome shotgun (WGS) entry which is preliminary data.</text>
</comment>
<name>A0A9P7S1R2_9AGAR</name>
<organism evidence="8 9">
    <name type="scientific">Marasmius oreades</name>
    <name type="common">fairy-ring Marasmius</name>
    <dbReference type="NCBI Taxonomy" id="181124"/>
    <lineage>
        <taxon>Eukaryota</taxon>
        <taxon>Fungi</taxon>
        <taxon>Dikarya</taxon>
        <taxon>Basidiomycota</taxon>
        <taxon>Agaricomycotina</taxon>
        <taxon>Agaricomycetes</taxon>
        <taxon>Agaricomycetidae</taxon>
        <taxon>Agaricales</taxon>
        <taxon>Marasmiineae</taxon>
        <taxon>Marasmiaceae</taxon>
        <taxon>Marasmius</taxon>
    </lineage>
</organism>
<feature type="region of interest" description="Disordered" evidence="6">
    <location>
        <begin position="393"/>
        <end position="417"/>
    </location>
</feature>
<dbReference type="InterPro" id="IPR012340">
    <property type="entry name" value="NA-bd_OB-fold"/>
</dbReference>
<dbReference type="Gene3D" id="2.40.50.140">
    <property type="entry name" value="Nucleic acid-binding proteins"/>
    <property type="match status" value="1"/>
</dbReference>
<dbReference type="Proteomes" id="UP001049176">
    <property type="component" value="Chromosome 4"/>
</dbReference>
<evidence type="ECO:0000256" key="1">
    <source>
        <dbReference type="ARBA" id="ARBA00007572"/>
    </source>
</evidence>
<dbReference type="Pfam" id="PF01068">
    <property type="entry name" value="DNA_ligase_A_M"/>
    <property type="match status" value="1"/>
</dbReference>
<dbReference type="Gene3D" id="1.10.3260.10">
    <property type="entry name" value="DNA ligase, ATP-dependent, N-terminal domain"/>
    <property type="match status" value="1"/>
</dbReference>
<keyword evidence="2" id="KW-0436">Ligase</keyword>
<gene>
    <name evidence="8" type="ORF">E1B28_007532</name>
</gene>
<keyword evidence="3" id="KW-0547">Nucleotide-binding</keyword>
<protein>
    <recommendedName>
        <fullName evidence="7">ATP-dependent DNA ligase family profile domain-containing protein</fullName>
    </recommendedName>
</protein>
<dbReference type="GO" id="GO:0006303">
    <property type="term" value="P:double-strand break repair via nonhomologous end joining"/>
    <property type="evidence" value="ECO:0007669"/>
    <property type="project" value="TreeGrafter"/>
</dbReference>
<comment type="similarity">
    <text evidence="1">Belongs to the ATP-dependent DNA ligase family.</text>
</comment>
<dbReference type="AlphaFoldDB" id="A0A9P7S1R2"/>
<evidence type="ECO:0000259" key="7">
    <source>
        <dbReference type="PROSITE" id="PS50160"/>
    </source>
</evidence>
<evidence type="ECO:0000256" key="6">
    <source>
        <dbReference type="SAM" id="MobiDB-lite"/>
    </source>
</evidence>
<dbReference type="Pfam" id="PF04675">
    <property type="entry name" value="DNA_ligase_A_N"/>
    <property type="match status" value="1"/>
</dbReference>
<reference evidence="8" key="1">
    <citation type="journal article" date="2021" name="Genome Biol. Evol.">
        <title>The assembled and annotated genome of the fairy-ring fungus Marasmius oreades.</title>
        <authorList>
            <person name="Hiltunen M."/>
            <person name="Ament-Velasquez S.L."/>
            <person name="Johannesson H."/>
        </authorList>
    </citation>
    <scope>NUCLEOTIDE SEQUENCE</scope>
    <source>
        <strain evidence="8">03SP1</strain>
    </source>
</reference>
<dbReference type="GO" id="GO:0006297">
    <property type="term" value="P:nucleotide-excision repair, DNA gap filling"/>
    <property type="evidence" value="ECO:0007669"/>
    <property type="project" value="TreeGrafter"/>
</dbReference>
<dbReference type="GO" id="GO:0006310">
    <property type="term" value="P:DNA recombination"/>
    <property type="evidence" value="ECO:0007669"/>
    <property type="project" value="InterPro"/>
</dbReference>
<evidence type="ECO:0000313" key="9">
    <source>
        <dbReference type="Proteomes" id="UP001049176"/>
    </source>
</evidence>
<dbReference type="SUPFAM" id="SSF56091">
    <property type="entry name" value="DNA ligase/mRNA capping enzyme, catalytic domain"/>
    <property type="match status" value="1"/>
</dbReference>
<dbReference type="InterPro" id="IPR012308">
    <property type="entry name" value="DNA_ligase_ATP-dep_N"/>
</dbReference>
<proteinExistence type="inferred from homology"/>
<dbReference type="GeneID" id="66076608"/>
<evidence type="ECO:0000256" key="5">
    <source>
        <dbReference type="ARBA" id="ARBA00023242"/>
    </source>
</evidence>
<keyword evidence="5" id="KW-0539">Nucleus</keyword>
<dbReference type="RefSeq" id="XP_043010364.1">
    <property type="nucleotide sequence ID" value="XM_043152278.1"/>
</dbReference>
<dbReference type="GO" id="GO:0032807">
    <property type="term" value="C:DNA ligase IV complex"/>
    <property type="evidence" value="ECO:0007669"/>
    <property type="project" value="TreeGrafter"/>
</dbReference>
<keyword evidence="9" id="KW-1185">Reference proteome</keyword>
<feature type="domain" description="ATP-dependent DNA ligase family profile" evidence="7">
    <location>
        <begin position="416"/>
        <end position="562"/>
    </location>
</feature>
<dbReference type="PROSITE" id="PS50160">
    <property type="entry name" value="DNA_LIGASE_A3"/>
    <property type="match status" value="1"/>
</dbReference>
<dbReference type="InterPro" id="IPR036599">
    <property type="entry name" value="DNA_ligase_N_sf"/>
</dbReference>
<dbReference type="PANTHER" id="PTHR45997">
    <property type="entry name" value="DNA LIGASE 4"/>
    <property type="match status" value="1"/>
</dbReference>
<dbReference type="GO" id="GO:0005524">
    <property type="term" value="F:ATP binding"/>
    <property type="evidence" value="ECO:0007669"/>
    <property type="project" value="UniProtKB-KW"/>
</dbReference>
<dbReference type="GO" id="GO:0003677">
    <property type="term" value="F:DNA binding"/>
    <property type="evidence" value="ECO:0007669"/>
    <property type="project" value="InterPro"/>
</dbReference>
<dbReference type="PROSITE" id="PS00697">
    <property type="entry name" value="DNA_LIGASE_A1"/>
    <property type="match status" value="1"/>
</dbReference>
<keyword evidence="4" id="KW-0067">ATP-binding</keyword>
<evidence type="ECO:0000256" key="3">
    <source>
        <dbReference type="ARBA" id="ARBA00022741"/>
    </source>
</evidence>
<dbReference type="OrthoDB" id="7482721at2759"/>
<dbReference type="Gene3D" id="3.30.470.30">
    <property type="entry name" value="DNA ligase/mRNA capping enzyme"/>
    <property type="match status" value="1"/>
</dbReference>
<evidence type="ECO:0000256" key="2">
    <source>
        <dbReference type="ARBA" id="ARBA00022598"/>
    </source>
</evidence>